<name>A0A0B9A3D0_BRELN</name>
<gene>
    <name evidence="1" type="ORF">AE0388_1225</name>
</gene>
<dbReference type="EMBL" id="JTJZ01000016">
    <property type="protein sequence ID" value="KHS53282.1"/>
    <property type="molecule type" value="Genomic_DNA"/>
</dbReference>
<dbReference type="CDD" id="cd00377">
    <property type="entry name" value="ICL_PEPM"/>
    <property type="match status" value="1"/>
</dbReference>
<dbReference type="Gene3D" id="3.20.20.60">
    <property type="entry name" value="Phosphoenolpyruvate-binding domains"/>
    <property type="match status" value="1"/>
</dbReference>
<dbReference type="GO" id="GO:0003824">
    <property type="term" value="F:catalytic activity"/>
    <property type="evidence" value="ECO:0007669"/>
    <property type="project" value="InterPro"/>
</dbReference>
<dbReference type="SUPFAM" id="SSF51621">
    <property type="entry name" value="Phosphoenolpyruvate/pyruvate domain"/>
    <property type="match status" value="1"/>
</dbReference>
<dbReference type="Pfam" id="PF13714">
    <property type="entry name" value="PEP_mutase"/>
    <property type="match status" value="1"/>
</dbReference>
<comment type="caution">
    <text evidence="1">The sequence shown here is derived from an EMBL/GenBank/DDBJ whole genome shotgun (WGS) entry which is preliminary data.</text>
</comment>
<evidence type="ECO:0000313" key="2">
    <source>
        <dbReference type="Proteomes" id="UP000031488"/>
    </source>
</evidence>
<dbReference type="AlphaFoldDB" id="A0A0B9A3D0"/>
<dbReference type="InterPro" id="IPR040442">
    <property type="entry name" value="Pyrv_kinase-like_dom_sf"/>
</dbReference>
<dbReference type="PANTHER" id="PTHR42905">
    <property type="entry name" value="PHOSPHOENOLPYRUVATE CARBOXYLASE"/>
    <property type="match status" value="1"/>
</dbReference>
<proteinExistence type="predicted"/>
<evidence type="ECO:0008006" key="3">
    <source>
        <dbReference type="Google" id="ProtNLM"/>
    </source>
</evidence>
<sequence>MTTPNDTATAFRELHVPGDPFILPCAWDVASAQLFAEAGHPAIGSTSLGVAAGIGAADEDRETLTATAELAAALRRALPDLLLTCDFEDGYGDGPESVVEVVRETFAADAAAGLIVDGFNIQDSRQSRMSDSSVLAGKVSALKDAFPTLFVNARIDTFWIGQDNLGEVIDRIDAYVDAGADGIFVPGNLDLATIETITGHSRVPVNVLASPRYSKSDLAEAGVGRISTGSLLYRAAMSQALGSLQVLADDRPAETANVLSYQAFTELG</sequence>
<accession>A0A0B9A3D0</accession>
<evidence type="ECO:0000313" key="1">
    <source>
        <dbReference type="EMBL" id="KHS53282.1"/>
    </source>
</evidence>
<dbReference type="Proteomes" id="UP000031488">
    <property type="component" value="Unassembled WGS sequence"/>
</dbReference>
<protein>
    <recommendedName>
        <fullName evidence="3">Isocitrate lyase/phosphoenolpyruvate mutase family protein</fullName>
    </recommendedName>
</protein>
<dbReference type="OrthoDB" id="9780430at2"/>
<dbReference type="PATRIC" id="fig|1703.6.peg.1112"/>
<dbReference type="InterPro" id="IPR039556">
    <property type="entry name" value="ICL/PEPM"/>
</dbReference>
<dbReference type="RefSeq" id="WP_039208031.1">
    <property type="nucleotide sequence ID" value="NZ_JBCLTJ010000013.1"/>
</dbReference>
<dbReference type="InterPro" id="IPR015813">
    <property type="entry name" value="Pyrv/PenolPyrv_kinase-like_dom"/>
</dbReference>
<dbReference type="PANTHER" id="PTHR42905:SF16">
    <property type="entry name" value="CARBOXYPHOSPHONOENOLPYRUVATE PHOSPHONOMUTASE-LIKE PROTEIN (AFU_ORTHOLOGUE AFUA_5G07230)"/>
    <property type="match status" value="1"/>
</dbReference>
<keyword evidence="2" id="KW-1185">Reference proteome</keyword>
<organism evidence="1 2">
    <name type="scientific">Brevibacterium linens</name>
    <dbReference type="NCBI Taxonomy" id="1703"/>
    <lineage>
        <taxon>Bacteria</taxon>
        <taxon>Bacillati</taxon>
        <taxon>Actinomycetota</taxon>
        <taxon>Actinomycetes</taxon>
        <taxon>Micrococcales</taxon>
        <taxon>Brevibacteriaceae</taxon>
        <taxon>Brevibacterium</taxon>
    </lineage>
</organism>
<reference evidence="1 2" key="1">
    <citation type="submission" date="2014-11" db="EMBL/GenBank/DDBJ databases">
        <title>Draft Genome Sequence of Brevibacterium linens AE038-8.</title>
        <authorList>
            <person name="Maizel D."/>
            <person name="Utturkar S.M."/>
            <person name="Brown S.D."/>
            <person name="Ferrero M."/>
            <person name="Rosen B.P."/>
        </authorList>
    </citation>
    <scope>NUCLEOTIDE SEQUENCE [LARGE SCALE GENOMIC DNA]</scope>
    <source>
        <strain evidence="1 2">AE038-8</strain>
    </source>
</reference>